<dbReference type="GO" id="GO:0008270">
    <property type="term" value="F:zinc ion binding"/>
    <property type="evidence" value="ECO:0007669"/>
    <property type="project" value="UniProtKB-KW"/>
</dbReference>
<reference evidence="4" key="1">
    <citation type="submission" date="2025-08" db="UniProtKB">
        <authorList>
            <consortium name="RefSeq"/>
        </authorList>
    </citation>
    <scope>IDENTIFICATION</scope>
    <source>
        <tissue evidence="4">Whole organism</tissue>
    </source>
</reference>
<dbReference type="KEGG" id="foc:127751350"/>
<organism evidence="3 4">
    <name type="scientific">Frankliniella occidentalis</name>
    <name type="common">Western flower thrips</name>
    <name type="synonym">Euthrips occidentalis</name>
    <dbReference type="NCBI Taxonomy" id="133901"/>
    <lineage>
        <taxon>Eukaryota</taxon>
        <taxon>Metazoa</taxon>
        <taxon>Ecdysozoa</taxon>
        <taxon>Arthropoda</taxon>
        <taxon>Hexapoda</taxon>
        <taxon>Insecta</taxon>
        <taxon>Pterygota</taxon>
        <taxon>Neoptera</taxon>
        <taxon>Paraneoptera</taxon>
        <taxon>Thysanoptera</taxon>
        <taxon>Terebrantia</taxon>
        <taxon>Thripoidea</taxon>
        <taxon>Thripidae</taxon>
        <taxon>Frankliniella</taxon>
    </lineage>
</organism>
<dbReference type="PANTHER" id="PTHR31912:SF34">
    <property type="entry name" value="NOTOCHORD-RELATED PROTEIN"/>
    <property type="match status" value="1"/>
</dbReference>
<dbReference type="Proteomes" id="UP000504606">
    <property type="component" value="Unplaced"/>
</dbReference>
<name>A0A9C6X7N2_FRAOC</name>
<proteinExistence type="predicted"/>
<dbReference type="PROSITE" id="PS00028">
    <property type="entry name" value="ZINC_FINGER_C2H2_1"/>
    <property type="match status" value="2"/>
</dbReference>
<evidence type="ECO:0000313" key="3">
    <source>
        <dbReference type="Proteomes" id="UP000504606"/>
    </source>
</evidence>
<keyword evidence="1" id="KW-0863">Zinc-finger</keyword>
<dbReference type="SMART" id="SM00355">
    <property type="entry name" value="ZnF_C2H2"/>
    <property type="match status" value="2"/>
</dbReference>
<evidence type="ECO:0000256" key="1">
    <source>
        <dbReference type="PROSITE-ProRule" id="PRU00042"/>
    </source>
</evidence>
<keyword evidence="1" id="KW-0479">Metal-binding</keyword>
<dbReference type="InterPro" id="IPR013087">
    <property type="entry name" value="Znf_C2H2_type"/>
</dbReference>
<evidence type="ECO:0000259" key="2">
    <source>
        <dbReference type="PROSITE" id="PS50157"/>
    </source>
</evidence>
<sequence>MYACGACDSVFQSVHDCIQHIKACHPAYVFGLTCKFISCGRKYDSINSFRKHLESHNIELQLPPLLPVQNNVDNANNGLGDDGVVLGDNVGVNFPEHELLNITDEEFTENVANSAIRFISKMYSINTMNRSDVDLVLKYSNEFVQCIVSNIRLRVRPDNILQNVFDIAHGALDDLQTETQRFNALESMGVLINPVPFNFDYVPEIVGNIEPVVEQVPLTGQFVPIRSIFKSFFELEGVYKTVVDNYNDLVRTVNPVSNIVQGSLWKEVILPKFGGKVVLPITINYDDTEPDNSIGSHSGDHKLGPVYFSCPVIPQKYLGALKNMFLSCLFLTNHRNVANGNHRAFHLLIEELLFLENEGILIKVDGEEIRLYFALVAILGDNLGLHSILGFAEGFTANYSCRFCRMHRDDLQRMTHVPANLLRTVENYAEDVQTNNLPLTGVFEECVFNQLSSYHVITNPSVDIMHDILEGTGKYVMAKILTSIVYDRHYMSLETLIERVDDFFYGKVEAGNRLQAYKLTRDSIVGGSLNFSSSEMLCFIRCFGEMVGDLIPENDPVWNLFLMLRDIISIVFAPSFSRGTEELLQVLVQDHNNTYQELFRADFQPKFHFMLHYAHLMTVVGPLLHLSSMRWESKHRELKQVARATNSRINLPYTVIMKCMLRLAYRFLSGDGLRVEFSVGSTSPVPRRIIDPEGILHHFVDANEEIYNVAKWITVCGVYFTAGLAVHTAYTNGYPCFAKIEKIVYEGIEVGSLKPKIFFVCKELVTNFFVRHVYAFDVTESRDPFFALRYEDLVSPHPFVIRPNRNGRTYVSTRYDL</sequence>
<accession>A0A9C6X7N2</accession>
<dbReference type="PANTHER" id="PTHR31912">
    <property type="entry name" value="IP13529P"/>
    <property type="match status" value="1"/>
</dbReference>
<gene>
    <name evidence="4" type="primary">LOC127751350</name>
</gene>
<dbReference type="RefSeq" id="XP_052130760.1">
    <property type="nucleotide sequence ID" value="XM_052274800.1"/>
</dbReference>
<protein>
    <submittedName>
        <fullName evidence="4">Uncharacterized protein LOC127751350</fullName>
    </submittedName>
</protein>
<evidence type="ECO:0000313" key="4">
    <source>
        <dbReference type="RefSeq" id="XP_052130760.1"/>
    </source>
</evidence>
<keyword evidence="1" id="KW-0862">Zinc</keyword>
<dbReference type="OrthoDB" id="8192078at2759"/>
<dbReference type="PROSITE" id="PS50157">
    <property type="entry name" value="ZINC_FINGER_C2H2_2"/>
    <property type="match status" value="1"/>
</dbReference>
<dbReference type="GeneID" id="127751350"/>
<dbReference type="AlphaFoldDB" id="A0A9C6X7N2"/>
<feature type="domain" description="C2H2-type" evidence="2">
    <location>
        <begin position="32"/>
        <end position="61"/>
    </location>
</feature>
<keyword evidence="3" id="KW-1185">Reference proteome</keyword>